<keyword evidence="2" id="KW-0812">Transmembrane</keyword>
<dbReference type="RefSeq" id="WP_036121473.1">
    <property type="nucleotide sequence ID" value="NZ_BMET01000001.1"/>
</dbReference>
<keyword evidence="2" id="KW-1133">Transmembrane helix</keyword>
<feature type="domain" description="Polysaccharide export protein N-terminal" evidence="4">
    <location>
        <begin position="42"/>
        <end position="135"/>
    </location>
</feature>
<evidence type="ECO:0000256" key="2">
    <source>
        <dbReference type="SAM" id="Phobius"/>
    </source>
</evidence>
<dbReference type="Pfam" id="PF02563">
    <property type="entry name" value="Poly_export"/>
    <property type="match status" value="1"/>
</dbReference>
<keyword evidence="7" id="KW-1185">Reference proteome</keyword>
<name>A0A084TI16_9FLAO</name>
<evidence type="ECO:0000256" key="3">
    <source>
        <dbReference type="SAM" id="SignalP"/>
    </source>
</evidence>
<dbReference type="eggNOG" id="COG1596">
    <property type="taxonomic scope" value="Bacteria"/>
</dbReference>
<dbReference type="PROSITE" id="PS51257">
    <property type="entry name" value="PROKAR_LIPOPROTEIN"/>
    <property type="match status" value="1"/>
</dbReference>
<dbReference type="Proteomes" id="UP000028521">
    <property type="component" value="Unassembled WGS sequence"/>
</dbReference>
<feature type="domain" description="Soluble ligand binding" evidence="5">
    <location>
        <begin position="139"/>
        <end position="190"/>
    </location>
</feature>
<sequence>MKLKLAPLLLLLGVVMSCASKKDILYLQDATTTTTKTLNYTDPVIQPNDILKITVESSMPEAALPYNKVASNTLSQNLQVMQLDGYLVAKDHSIRFPVLGAVATKGLTTAGLGAQIAKQLIDGGHLMDPSVTVRLINAKVSILGEVKQPGTYNFTEQNITLMQALGYAGDLTINGKRDDIIVMREVDEEMRIAHVDLTDSKFIDSEFYYIKPNDVIVVNPNGTKVKTAGFIGNAGTVLTIASLALSVTILLTR</sequence>
<gene>
    <name evidence="6" type="ORF">IA57_07640</name>
</gene>
<evidence type="ECO:0000313" key="6">
    <source>
        <dbReference type="EMBL" id="KFB00352.1"/>
    </source>
</evidence>
<accession>A0A084TI16</accession>
<protein>
    <submittedName>
        <fullName evidence="6">Ligand-binding protein</fullName>
    </submittedName>
</protein>
<evidence type="ECO:0000259" key="4">
    <source>
        <dbReference type="Pfam" id="PF02563"/>
    </source>
</evidence>
<feature type="signal peptide" evidence="3">
    <location>
        <begin position="1"/>
        <end position="19"/>
    </location>
</feature>
<keyword evidence="2" id="KW-0472">Membrane</keyword>
<evidence type="ECO:0000259" key="5">
    <source>
        <dbReference type="Pfam" id="PF10531"/>
    </source>
</evidence>
<dbReference type="InterPro" id="IPR019554">
    <property type="entry name" value="Soluble_ligand-bd"/>
</dbReference>
<comment type="caution">
    <text evidence="6">The sequence shown here is derived from an EMBL/GenBank/DDBJ whole genome shotgun (WGS) entry which is preliminary data.</text>
</comment>
<evidence type="ECO:0000256" key="1">
    <source>
        <dbReference type="ARBA" id="ARBA00022729"/>
    </source>
</evidence>
<dbReference type="AlphaFoldDB" id="A0A084TI16"/>
<reference evidence="7" key="2">
    <citation type="submission" date="2014-07" db="EMBL/GenBank/DDBJ databases">
        <title>Genome sequence of Mangrovimonas yunxiaonensis.</title>
        <authorList>
            <person name="Li Y."/>
            <person name="Zheng T."/>
        </authorList>
    </citation>
    <scope>NUCLEOTIDE SEQUENCE [LARGE SCALE GENOMIC DNA]</scope>
    <source>
        <strain evidence="7">LY01</strain>
    </source>
</reference>
<proteinExistence type="predicted"/>
<dbReference type="PANTHER" id="PTHR33619:SF3">
    <property type="entry name" value="POLYSACCHARIDE EXPORT PROTEIN GFCE-RELATED"/>
    <property type="match status" value="1"/>
</dbReference>
<feature type="transmembrane region" description="Helical" evidence="2">
    <location>
        <begin position="230"/>
        <end position="251"/>
    </location>
</feature>
<evidence type="ECO:0000313" key="7">
    <source>
        <dbReference type="Proteomes" id="UP000028521"/>
    </source>
</evidence>
<keyword evidence="1 3" id="KW-0732">Signal</keyword>
<dbReference type="InterPro" id="IPR003715">
    <property type="entry name" value="Poly_export_N"/>
</dbReference>
<reference evidence="6 7" key="1">
    <citation type="journal article" date="2014" name="Genome Announc.">
        <title>Draft Genome Sequence of the Algicidal Bacterium Mangrovimonas yunxiaonensis Strain LY01.</title>
        <authorList>
            <person name="Li Y."/>
            <person name="Zhu H."/>
            <person name="Li C."/>
            <person name="Zhang H."/>
            <person name="Chen Z."/>
            <person name="Zheng W."/>
            <person name="Xu H."/>
            <person name="Zheng T."/>
        </authorList>
    </citation>
    <scope>NUCLEOTIDE SEQUENCE [LARGE SCALE GENOMIC DNA]</scope>
    <source>
        <strain evidence="6 7">LY01</strain>
    </source>
</reference>
<dbReference type="Pfam" id="PF10531">
    <property type="entry name" value="SLBB"/>
    <property type="match status" value="1"/>
</dbReference>
<dbReference type="EMBL" id="JPFK01000007">
    <property type="protein sequence ID" value="KFB00352.1"/>
    <property type="molecule type" value="Genomic_DNA"/>
</dbReference>
<dbReference type="Gene3D" id="3.10.560.10">
    <property type="entry name" value="Outer membrane lipoprotein wza domain like"/>
    <property type="match status" value="1"/>
</dbReference>
<dbReference type="InterPro" id="IPR049712">
    <property type="entry name" value="Poly_export"/>
</dbReference>
<dbReference type="OrthoDB" id="1445882at2"/>
<feature type="chain" id="PRO_5001782618" evidence="3">
    <location>
        <begin position="20"/>
        <end position="253"/>
    </location>
</feature>
<dbReference type="STRING" id="1197477.IA57_07640"/>
<dbReference type="PANTHER" id="PTHR33619">
    <property type="entry name" value="POLYSACCHARIDE EXPORT PROTEIN GFCE-RELATED"/>
    <property type="match status" value="1"/>
</dbReference>
<organism evidence="6 7">
    <name type="scientific">Mangrovimonas yunxiaonensis</name>
    <dbReference type="NCBI Taxonomy" id="1197477"/>
    <lineage>
        <taxon>Bacteria</taxon>
        <taxon>Pseudomonadati</taxon>
        <taxon>Bacteroidota</taxon>
        <taxon>Flavobacteriia</taxon>
        <taxon>Flavobacteriales</taxon>
        <taxon>Flavobacteriaceae</taxon>
        <taxon>Mangrovimonas</taxon>
    </lineage>
</organism>
<dbReference type="GO" id="GO:0015159">
    <property type="term" value="F:polysaccharide transmembrane transporter activity"/>
    <property type="evidence" value="ECO:0007669"/>
    <property type="project" value="InterPro"/>
</dbReference>